<dbReference type="OrthoDB" id="5046863at2759"/>
<dbReference type="GeneID" id="43607194"/>
<dbReference type="EMBL" id="ANPB02000006">
    <property type="protein sequence ID" value="KAF4480403.1"/>
    <property type="molecule type" value="Genomic_DNA"/>
</dbReference>
<gene>
    <name evidence="1" type="ORF">CGGC5_v010288</name>
</gene>
<organism evidence="1 2">
    <name type="scientific">Colletotrichum fructicola (strain Nara gc5)</name>
    <name type="common">Anthracnose fungus</name>
    <name type="synonym">Colletotrichum gloeosporioides (strain Nara gc5)</name>
    <dbReference type="NCBI Taxonomy" id="1213859"/>
    <lineage>
        <taxon>Eukaryota</taxon>
        <taxon>Fungi</taxon>
        <taxon>Dikarya</taxon>
        <taxon>Ascomycota</taxon>
        <taxon>Pezizomycotina</taxon>
        <taxon>Sordariomycetes</taxon>
        <taxon>Hypocreomycetidae</taxon>
        <taxon>Glomerellales</taxon>
        <taxon>Glomerellaceae</taxon>
        <taxon>Colletotrichum</taxon>
        <taxon>Colletotrichum gloeosporioides species complex</taxon>
    </lineage>
</organism>
<sequence>MLNTDFKTPSAGLSKRANRSKFKIHVVNAAAKVLGIIIIIDYNINPSSEKQETISASFEKLTNMKTKGKVVATQFKERTGRQAKPQDAILDFATSMVSGVIDLTLKRASTVTGIASSADVHLSGAVVAKKLLIFNEKNVKIGTTFYHRRWIGRFDRRGWGRGWTDKCDGYIQIQQQLRDLEHLVARIDGGSCHPAVTQGKVLGGACID</sequence>
<reference evidence="1 2" key="2">
    <citation type="submission" date="2020-04" db="EMBL/GenBank/DDBJ databases">
        <title>Genome sequencing and assembly of multiple isolates from the Colletotrichum gloeosporioides species complex.</title>
        <authorList>
            <person name="Gan P."/>
            <person name="Shirasu K."/>
        </authorList>
    </citation>
    <scope>NUCLEOTIDE SEQUENCE [LARGE SCALE GENOMIC DNA]</scope>
    <source>
        <strain evidence="1 2">Nara gc5</strain>
    </source>
</reference>
<accession>A0A7J6ITG7</accession>
<name>A0A7J6ITG7_COLFN</name>
<evidence type="ECO:0000313" key="2">
    <source>
        <dbReference type="Proteomes" id="UP000011096"/>
    </source>
</evidence>
<dbReference type="AlphaFoldDB" id="A0A7J6ITG7"/>
<dbReference type="RefSeq" id="XP_066008110.1">
    <property type="nucleotide sequence ID" value="XM_066152309.1"/>
</dbReference>
<reference evidence="1 2" key="1">
    <citation type="submission" date="2012-08" db="EMBL/GenBank/DDBJ databases">
        <authorList>
            <person name="Gan P.H.P."/>
            <person name="Ikeda K."/>
            <person name="Irieda H."/>
            <person name="Narusaka M."/>
            <person name="O'Connell R.J."/>
            <person name="Narusaka Y."/>
            <person name="Takano Y."/>
            <person name="Kubo Y."/>
            <person name="Shirasu K."/>
        </authorList>
    </citation>
    <scope>NUCLEOTIDE SEQUENCE [LARGE SCALE GENOMIC DNA]</scope>
    <source>
        <strain evidence="1 2">Nara gc5</strain>
    </source>
</reference>
<keyword evidence="2" id="KW-1185">Reference proteome</keyword>
<comment type="caution">
    <text evidence="1">The sequence shown here is derived from an EMBL/GenBank/DDBJ whole genome shotgun (WGS) entry which is preliminary data.</text>
</comment>
<dbReference type="InParanoid" id="A0A7J6ITG7"/>
<evidence type="ECO:0000313" key="1">
    <source>
        <dbReference type="EMBL" id="KAF4480403.1"/>
    </source>
</evidence>
<protein>
    <submittedName>
        <fullName evidence="1">Uncharacterized protein</fullName>
    </submittedName>
</protein>
<proteinExistence type="predicted"/>
<dbReference type="Proteomes" id="UP000011096">
    <property type="component" value="Unassembled WGS sequence"/>
</dbReference>